<evidence type="ECO:0000313" key="1">
    <source>
        <dbReference type="EMBL" id="KAH6927878.1"/>
    </source>
</evidence>
<sequence>MLLNTACGIEQMGRCRCSGVTARARFCMRRGAPCRPLAVTIVYLPPSGRAQLRPEEAAALTPSCGGRSCSRRNHFVAVAARNRSCCVRGNTTRKFAYVKPRHGN</sequence>
<accession>A0ACB7RZI8</accession>
<name>A0ACB7RZI8_HYAAI</name>
<evidence type="ECO:0000313" key="2">
    <source>
        <dbReference type="Proteomes" id="UP000821845"/>
    </source>
</evidence>
<reference evidence="1" key="1">
    <citation type="submission" date="2020-05" db="EMBL/GenBank/DDBJ databases">
        <title>Large-scale comparative analyses of tick genomes elucidate their genetic diversity and vector capacities.</title>
        <authorList>
            <person name="Jia N."/>
            <person name="Wang J."/>
            <person name="Shi W."/>
            <person name="Du L."/>
            <person name="Sun Y."/>
            <person name="Zhan W."/>
            <person name="Jiang J."/>
            <person name="Wang Q."/>
            <person name="Zhang B."/>
            <person name="Ji P."/>
            <person name="Sakyi L.B."/>
            <person name="Cui X."/>
            <person name="Yuan T."/>
            <person name="Jiang B."/>
            <person name="Yang W."/>
            <person name="Lam T.T.-Y."/>
            <person name="Chang Q."/>
            <person name="Ding S."/>
            <person name="Wang X."/>
            <person name="Zhu J."/>
            <person name="Ruan X."/>
            <person name="Zhao L."/>
            <person name="Wei J."/>
            <person name="Que T."/>
            <person name="Du C."/>
            <person name="Cheng J."/>
            <person name="Dai P."/>
            <person name="Han X."/>
            <person name="Huang E."/>
            <person name="Gao Y."/>
            <person name="Liu J."/>
            <person name="Shao H."/>
            <person name="Ye R."/>
            <person name="Li L."/>
            <person name="Wei W."/>
            <person name="Wang X."/>
            <person name="Wang C."/>
            <person name="Yang T."/>
            <person name="Huo Q."/>
            <person name="Li W."/>
            <person name="Guo W."/>
            <person name="Chen H."/>
            <person name="Zhou L."/>
            <person name="Ni X."/>
            <person name="Tian J."/>
            <person name="Zhou Y."/>
            <person name="Sheng Y."/>
            <person name="Liu T."/>
            <person name="Pan Y."/>
            <person name="Xia L."/>
            <person name="Li J."/>
            <person name="Zhao F."/>
            <person name="Cao W."/>
        </authorList>
    </citation>
    <scope>NUCLEOTIDE SEQUENCE</scope>
    <source>
        <strain evidence="1">Hyas-2018</strain>
    </source>
</reference>
<organism evidence="1 2">
    <name type="scientific">Hyalomma asiaticum</name>
    <name type="common">Tick</name>
    <dbReference type="NCBI Taxonomy" id="266040"/>
    <lineage>
        <taxon>Eukaryota</taxon>
        <taxon>Metazoa</taxon>
        <taxon>Ecdysozoa</taxon>
        <taxon>Arthropoda</taxon>
        <taxon>Chelicerata</taxon>
        <taxon>Arachnida</taxon>
        <taxon>Acari</taxon>
        <taxon>Parasitiformes</taxon>
        <taxon>Ixodida</taxon>
        <taxon>Ixodoidea</taxon>
        <taxon>Ixodidae</taxon>
        <taxon>Hyalomminae</taxon>
        <taxon>Hyalomma</taxon>
    </lineage>
</organism>
<keyword evidence="2" id="KW-1185">Reference proteome</keyword>
<dbReference type="Proteomes" id="UP000821845">
    <property type="component" value="Chromosome 6"/>
</dbReference>
<comment type="caution">
    <text evidence="1">The sequence shown here is derived from an EMBL/GenBank/DDBJ whole genome shotgun (WGS) entry which is preliminary data.</text>
</comment>
<gene>
    <name evidence="1" type="ORF">HPB50_009767</name>
</gene>
<proteinExistence type="predicted"/>
<dbReference type="EMBL" id="CM023486">
    <property type="protein sequence ID" value="KAH6927878.1"/>
    <property type="molecule type" value="Genomic_DNA"/>
</dbReference>
<protein>
    <submittedName>
        <fullName evidence="1">Uncharacterized protein</fullName>
    </submittedName>
</protein>